<dbReference type="SUPFAM" id="SSF53041">
    <property type="entry name" value="Resolvase-like"/>
    <property type="match status" value="1"/>
</dbReference>
<dbReference type="PANTHER" id="PTHR30461">
    <property type="entry name" value="DNA-INVERTASE FROM LAMBDOID PROPHAGE"/>
    <property type="match status" value="1"/>
</dbReference>
<organism evidence="6 7">
    <name type="scientific">Blastochloris tepida</name>
    <dbReference type="NCBI Taxonomy" id="2233851"/>
    <lineage>
        <taxon>Bacteria</taxon>
        <taxon>Pseudomonadati</taxon>
        <taxon>Pseudomonadota</taxon>
        <taxon>Alphaproteobacteria</taxon>
        <taxon>Hyphomicrobiales</taxon>
        <taxon>Blastochloridaceae</taxon>
        <taxon>Blastochloris</taxon>
    </lineage>
</organism>
<dbReference type="GO" id="GO:0000150">
    <property type="term" value="F:DNA strand exchange activity"/>
    <property type="evidence" value="ECO:0007669"/>
    <property type="project" value="InterPro"/>
</dbReference>
<feature type="coiled-coil region" evidence="3">
    <location>
        <begin position="394"/>
        <end position="447"/>
    </location>
</feature>
<dbReference type="Pfam" id="PF00239">
    <property type="entry name" value="Resolvase"/>
    <property type="match status" value="1"/>
</dbReference>
<proteinExistence type="predicted"/>
<dbReference type="Pfam" id="PF07508">
    <property type="entry name" value="Recombinase"/>
    <property type="match status" value="1"/>
</dbReference>
<name>A0A348G4K2_9HYPH</name>
<dbReference type="InterPro" id="IPR011109">
    <property type="entry name" value="DNA_bind_recombinase_dom"/>
</dbReference>
<evidence type="ECO:0000256" key="2">
    <source>
        <dbReference type="ARBA" id="ARBA00023172"/>
    </source>
</evidence>
<dbReference type="RefSeq" id="WP_126401578.1">
    <property type="nucleotide sequence ID" value="NZ_AP018907.1"/>
</dbReference>
<dbReference type="Pfam" id="PF13408">
    <property type="entry name" value="Zn_ribbon_recom"/>
    <property type="match status" value="1"/>
</dbReference>
<feature type="domain" description="Recombinase" evidence="5">
    <location>
        <begin position="174"/>
        <end position="300"/>
    </location>
</feature>
<dbReference type="InterPro" id="IPR050639">
    <property type="entry name" value="SSR_resolvase"/>
</dbReference>
<evidence type="ECO:0000313" key="6">
    <source>
        <dbReference type="EMBL" id="BBF94485.1"/>
    </source>
</evidence>
<keyword evidence="7" id="KW-1185">Reference proteome</keyword>
<dbReference type="OrthoDB" id="9791494at2"/>
<dbReference type="PANTHER" id="PTHR30461:SF2">
    <property type="entry name" value="SERINE RECOMBINASE PINE-RELATED"/>
    <property type="match status" value="1"/>
</dbReference>
<accession>A0A348G4K2</accession>
<feature type="domain" description="Resolvase/invertase-type recombinase catalytic" evidence="4">
    <location>
        <begin position="3"/>
        <end position="164"/>
    </location>
</feature>
<dbReference type="InterPro" id="IPR036162">
    <property type="entry name" value="Resolvase-like_N_sf"/>
</dbReference>
<dbReference type="Proteomes" id="UP000266934">
    <property type="component" value="Chromosome"/>
</dbReference>
<keyword evidence="2" id="KW-0233">DNA recombination</keyword>
<evidence type="ECO:0000313" key="7">
    <source>
        <dbReference type="Proteomes" id="UP000266934"/>
    </source>
</evidence>
<sequence length="517" mass="57962">MPKAYSYLRFSTPEQMKGDSFRRQTEAAKLYADRHGLTLDQDLTFRDLGVSAFRGRNAERGSLADFRLAVQTGTVEPGSYLLVESFDRISRMDPWEALPIFQEIINAGITIVTLADGREWTLEIVKANPFRIMESLLVMMRAHEESQTKARRLKEAWSRKRRDVGEKILTTRCPAWLEPRADRSGFDIIPDRAEVVRRIFAALAAGQGQHAITEALNRDGVPTWGDGKRQPATRWHRSYVAKIISNPAVIGTLVPHIVEDAGDYRKRRKPLDPVPNYYPAVIEEELYQRVKALQSGTSAPLRGRHAQSGVVRNVLGGLAKCPVCGATMTRVTKGASKKAGRPYLVCDAAKSGNGCQYRSVKLDFVEEALRQHASFLCGTCPTSGGDGAYLDASISGLEDEIDRKREEVRRLVMALRKGTSAEIVRTIRELERDIEQCEAEKAKLIELASASTPALLIRRVDELESALTAEPFDQAKANLRLRECFSSVIVDYRRGVMDMNWKHGGFTSIMFMWVDED</sequence>
<keyword evidence="1" id="KW-0238">DNA-binding</keyword>
<dbReference type="Gene3D" id="3.40.50.1390">
    <property type="entry name" value="Resolvase, N-terminal catalytic domain"/>
    <property type="match status" value="1"/>
</dbReference>
<dbReference type="SMART" id="SM00857">
    <property type="entry name" value="Resolvase"/>
    <property type="match status" value="1"/>
</dbReference>
<dbReference type="PROSITE" id="PS51737">
    <property type="entry name" value="RECOMBINASE_DNA_BIND"/>
    <property type="match status" value="1"/>
</dbReference>
<evidence type="ECO:0000259" key="5">
    <source>
        <dbReference type="PROSITE" id="PS51737"/>
    </source>
</evidence>
<dbReference type="InterPro" id="IPR038109">
    <property type="entry name" value="DNA_bind_recomb_sf"/>
</dbReference>
<dbReference type="InterPro" id="IPR006119">
    <property type="entry name" value="Resolv_N"/>
</dbReference>
<dbReference type="KEGG" id="blag:BLTE_31700"/>
<dbReference type="GO" id="GO:0003677">
    <property type="term" value="F:DNA binding"/>
    <property type="evidence" value="ECO:0007669"/>
    <property type="project" value="UniProtKB-KW"/>
</dbReference>
<dbReference type="PROSITE" id="PS51736">
    <property type="entry name" value="RECOMBINASES_3"/>
    <property type="match status" value="1"/>
</dbReference>
<dbReference type="AlphaFoldDB" id="A0A348G4K2"/>
<protein>
    <submittedName>
        <fullName evidence="6">Site-specific recombinase</fullName>
    </submittedName>
</protein>
<evidence type="ECO:0000256" key="1">
    <source>
        <dbReference type="ARBA" id="ARBA00023125"/>
    </source>
</evidence>
<reference evidence="6 7" key="1">
    <citation type="submission" date="2018-08" db="EMBL/GenBank/DDBJ databases">
        <title>Complete genome sequencing of Blastochloris tepida GI.</title>
        <authorList>
            <person name="Tsukatani Y."/>
            <person name="Mori H."/>
        </authorList>
    </citation>
    <scope>NUCLEOTIDE SEQUENCE [LARGE SCALE GENOMIC DNA]</scope>
    <source>
        <strain evidence="6 7">GI</strain>
    </source>
</reference>
<dbReference type="EMBL" id="AP018907">
    <property type="protein sequence ID" value="BBF94485.1"/>
    <property type="molecule type" value="Genomic_DNA"/>
</dbReference>
<evidence type="ECO:0000256" key="3">
    <source>
        <dbReference type="SAM" id="Coils"/>
    </source>
</evidence>
<keyword evidence="3" id="KW-0175">Coiled coil</keyword>
<dbReference type="CDD" id="cd00338">
    <property type="entry name" value="Ser_Recombinase"/>
    <property type="match status" value="1"/>
</dbReference>
<evidence type="ECO:0000259" key="4">
    <source>
        <dbReference type="PROSITE" id="PS51736"/>
    </source>
</evidence>
<gene>
    <name evidence="6" type="ORF">BLTE_31700</name>
</gene>
<dbReference type="Gene3D" id="3.90.1750.20">
    <property type="entry name" value="Putative Large Serine Recombinase, Chain B, Domain 2"/>
    <property type="match status" value="1"/>
</dbReference>
<dbReference type="InterPro" id="IPR025827">
    <property type="entry name" value="Zn_ribbon_recom_dom"/>
</dbReference>